<dbReference type="EMBL" id="AWUE01021986">
    <property type="protein sequence ID" value="OMO60038.1"/>
    <property type="molecule type" value="Genomic_DNA"/>
</dbReference>
<accession>A0A1R3GPJ0</accession>
<dbReference type="Proteomes" id="UP000187203">
    <property type="component" value="Unassembled WGS sequence"/>
</dbReference>
<evidence type="ECO:0000313" key="2">
    <source>
        <dbReference type="Proteomes" id="UP000187203"/>
    </source>
</evidence>
<protein>
    <submittedName>
        <fullName evidence="1">Uncharacterized protein</fullName>
    </submittedName>
</protein>
<name>A0A1R3GPJ0_9ROSI</name>
<gene>
    <name evidence="1" type="ORF">COLO4_33964</name>
</gene>
<sequence>MKESREGFFLRWRATELSVGRESREREERVQFVEEEDKIRGLG</sequence>
<comment type="caution">
    <text evidence="1">The sequence shown here is derived from an EMBL/GenBank/DDBJ whole genome shotgun (WGS) entry which is preliminary data.</text>
</comment>
<organism evidence="1 2">
    <name type="scientific">Corchorus olitorius</name>
    <dbReference type="NCBI Taxonomy" id="93759"/>
    <lineage>
        <taxon>Eukaryota</taxon>
        <taxon>Viridiplantae</taxon>
        <taxon>Streptophyta</taxon>
        <taxon>Embryophyta</taxon>
        <taxon>Tracheophyta</taxon>
        <taxon>Spermatophyta</taxon>
        <taxon>Magnoliopsida</taxon>
        <taxon>eudicotyledons</taxon>
        <taxon>Gunneridae</taxon>
        <taxon>Pentapetalae</taxon>
        <taxon>rosids</taxon>
        <taxon>malvids</taxon>
        <taxon>Malvales</taxon>
        <taxon>Malvaceae</taxon>
        <taxon>Grewioideae</taxon>
        <taxon>Apeibeae</taxon>
        <taxon>Corchorus</taxon>
    </lineage>
</organism>
<keyword evidence="2" id="KW-1185">Reference proteome</keyword>
<dbReference type="AlphaFoldDB" id="A0A1R3GPJ0"/>
<proteinExistence type="predicted"/>
<evidence type="ECO:0000313" key="1">
    <source>
        <dbReference type="EMBL" id="OMO60038.1"/>
    </source>
</evidence>
<reference evidence="2" key="1">
    <citation type="submission" date="2013-09" db="EMBL/GenBank/DDBJ databases">
        <title>Corchorus olitorius genome sequencing.</title>
        <authorList>
            <person name="Alam M."/>
            <person name="Haque M.S."/>
            <person name="Islam M.S."/>
            <person name="Emdad E.M."/>
            <person name="Islam M.M."/>
            <person name="Ahmed B."/>
            <person name="Halim A."/>
            <person name="Hossen Q.M.M."/>
            <person name="Hossain M.Z."/>
            <person name="Ahmed R."/>
            <person name="Khan M.M."/>
            <person name="Islam R."/>
            <person name="Rashid M.M."/>
            <person name="Khan S.A."/>
            <person name="Rahman M.S."/>
            <person name="Alam M."/>
            <person name="Yahiya A.S."/>
            <person name="Khan M.S."/>
            <person name="Azam M.S."/>
            <person name="Haque T."/>
            <person name="Lashkar M.Z.H."/>
            <person name="Akhand A.I."/>
            <person name="Morshed G."/>
            <person name="Roy S."/>
            <person name="Uddin K.S."/>
            <person name="Rabeya T."/>
            <person name="Hossain A.S."/>
            <person name="Chowdhury A."/>
            <person name="Snigdha A.R."/>
            <person name="Mortoza M.S."/>
            <person name="Matin S.A."/>
            <person name="Hoque S.M.E."/>
            <person name="Islam M.K."/>
            <person name="Roy D.K."/>
            <person name="Haider R."/>
            <person name="Moosa M.M."/>
            <person name="Elias S.M."/>
            <person name="Hasan A.M."/>
            <person name="Jahan S."/>
            <person name="Shafiuddin M."/>
            <person name="Mahmood N."/>
            <person name="Shommy N.S."/>
        </authorList>
    </citation>
    <scope>NUCLEOTIDE SEQUENCE [LARGE SCALE GENOMIC DNA]</scope>
    <source>
        <strain evidence="2">cv. O-4</strain>
    </source>
</reference>